<organism evidence="1 2">
    <name type="scientific">Ixodes persulcatus</name>
    <name type="common">Taiga tick</name>
    <dbReference type="NCBI Taxonomy" id="34615"/>
    <lineage>
        <taxon>Eukaryota</taxon>
        <taxon>Metazoa</taxon>
        <taxon>Ecdysozoa</taxon>
        <taxon>Arthropoda</taxon>
        <taxon>Chelicerata</taxon>
        <taxon>Arachnida</taxon>
        <taxon>Acari</taxon>
        <taxon>Parasitiformes</taxon>
        <taxon>Ixodida</taxon>
        <taxon>Ixodoidea</taxon>
        <taxon>Ixodidae</taxon>
        <taxon>Ixodinae</taxon>
        <taxon>Ixodes</taxon>
    </lineage>
</organism>
<gene>
    <name evidence="1" type="ORF">HPB47_019450</name>
</gene>
<evidence type="ECO:0000313" key="1">
    <source>
        <dbReference type="EMBL" id="KAG0445129.1"/>
    </source>
</evidence>
<proteinExistence type="predicted"/>
<sequence length="594" mass="66777">MGNEAKELAKALEDLRRELREDLRSLKESVKFCSDTCDRVKIIRDDMKELRKEILDLTKLNQELDAENYRLGARVEELEQYRKSNNFEIKGVPSQGNVTDVIKRIGALLDEPVADADIDICHRWGLVRDIKMSHRPLFVPPDFLRTMMQRTDGSALHREQIAAHIRELLTAAPIDLAEAVTATNGAPDLDPMHALLISAQLPRFSGFGDRQSPEEFMEKLESYCLIHGVKPEDRISRVVPAVLDESAKLWFRFAGEFTSWGSFVTAFHSQFAPVDKKKRLKEELRKRTQHPEENLKQFIYVISSYYDRIGEPVTDAQKVERVLRQMHPQFRDLVEGRTFTTLKEVTDAADGLMERVWRHLRYVPPPQPSNQVARDLVFQSRTVTPVTRPVPVTDQSIAAWTTLTLVAPNAYLWCLHPSALQPSYYRDQLGAVAAHSVGPFTWASEAQSDSRPCPKKTAMIASYSVTGATEVDMTAQRTSATPQRTSATPQAASPLVNVAGSSSSADRIDERKESADVTKSSLVEKSVTSRKPNLFDVNLANKEDDHDPEHVIMATKVLLKLAALTTCGKCGMATVELLKRGERQYCLAVKLALK</sequence>
<name>A0AC60QZX4_IXOPE</name>
<comment type="caution">
    <text evidence="1">The sequence shown here is derived from an EMBL/GenBank/DDBJ whole genome shotgun (WGS) entry which is preliminary data.</text>
</comment>
<evidence type="ECO:0000313" key="2">
    <source>
        <dbReference type="Proteomes" id="UP000805193"/>
    </source>
</evidence>
<dbReference type="Proteomes" id="UP000805193">
    <property type="component" value="Unassembled WGS sequence"/>
</dbReference>
<protein>
    <submittedName>
        <fullName evidence="1">Uncharacterized protein</fullName>
    </submittedName>
</protein>
<accession>A0AC60QZX4</accession>
<keyword evidence="2" id="KW-1185">Reference proteome</keyword>
<dbReference type="EMBL" id="JABSTQ010000888">
    <property type="protein sequence ID" value="KAG0445129.1"/>
    <property type="molecule type" value="Genomic_DNA"/>
</dbReference>
<reference evidence="1 2" key="1">
    <citation type="journal article" date="2020" name="Cell">
        <title>Large-Scale Comparative Analyses of Tick Genomes Elucidate Their Genetic Diversity and Vector Capacities.</title>
        <authorList>
            <consortium name="Tick Genome and Microbiome Consortium (TIGMIC)"/>
            <person name="Jia N."/>
            <person name="Wang J."/>
            <person name="Shi W."/>
            <person name="Du L."/>
            <person name="Sun Y."/>
            <person name="Zhan W."/>
            <person name="Jiang J.F."/>
            <person name="Wang Q."/>
            <person name="Zhang B."/>
            <person name="Ji P."/>
            <person name="Bell-Sakyi L."/>
            <person name="Cui X.M."/>
            <person name="Yuan T.T."/>
            <person name="Jiang B.G."/>
            <person name="Yang W.F."/>
            <person name="Lam T.T."/>
            <person name="Chang Q.C."/>
            <person name="Ding S.J."/>
            <person name="Wang X.J."/>
            <person name="Zhu J.G."/>
            <person name="Ruan X.D."/>
            <person name="Zhao L."/>
            <person name="Wei J.T."/>
            <person name="Ye R.Z."/>
            <person name="Que T.C."/>
            <person name="Du C.H."/>
            <person name="Zhou Y.H."/>
            <person name="Cheng J.X."/>
            <person name="Dai P.F."/>
            <person name="Guo W.B."/>
            <person name="Han X.H."/>
            <person name="Huang E.J."/>
            <person name="Li L.F."/>
            <person name="Wei W."/>
            <person name="Gao Y.C."/>
            <person name="Liu J.Z."/>
            <person name="Shao H.Z."/>
            <person name="Wang X."/>
            <person name="Wang C.C."/>
            <person name="Yang T.C."/>
            <person name="Huo Q.B."/>
            <person name="Li W."/>
            <person name="Chen H.Y."/>
            <person name="Chen S.E."/>
            <person name="Zhou L.G."/>
            <person name="Ni X.B."/>
            <person name="Tian J.H."/>
            <person name="Sheng Y."/>
            <person name="Liu T."/>
            <person name="Pan Y.S."/>
            <person name="Xia L.Y."/>
            <person name="Li J."/>
            <person name="Zhao F."/>
            <person name="Cao W.C."/>
        </authorList>
    </citation>
    <scope>NUCLEOTIDE SEQUENCE [LARGE SCALE GENOMIC DNA]</scope>
    <source>
        <strain evidence="1">Iper-2018</strain>
    </source>
</reference>